<keyword evidence="4" id="KW-0964">Secreted</keyword>
<organism evidence="9 10">
    <name type="scientific">Tropilaelaps mercedesae</name>
    <dbReference type="NCBI Taxonomy" id="418985"/>
    <lineage>
        <taxon>Eukaryota</taxon>
        <taxon>Metazoa</taxon>
        <taxon>Ecdysozoa</taxon>
        <taxon>Arthropoda</taxon>
        <taxon>Chelicerata</taxon>
        <taxon>Arachnida</taxon>
        <taxon>Acari</taxon>
        <taxon>Parasitiformes</taxon>
        <taxon>Mesostigmata</taxon>
        <taxon>Gamasina</taxon>
        <taxon>Dermanyssoidea</taxon>
        <taxon>Laelapidae</taxon>
        <taxon>Tropilaelaps</taxon>
    </lineage>
</organism>
<dbReference type="EMBL" id="MNPL01033743">
    <property type="protein sequence ID" value="OQR66094.1"/>
    <property type="molecule type" value="Genomic_DNA"/>
</dbReference>
<comment type="function">
    <text evidence="8">Ligand for members of the frizzled family of seven transmembrane receptors.</text>
</comment>
<dbReference type="AlphaFoldDB" id="A0A1V9WXV5"/>
<reference evidence="9 10" key="1">
    <citation type="journal article" date="2017" name="Gigascience">
        <title>Draft genome of the honey bee ectoparasitic mite, Tropilaelaps mercedesae, is shaped by the parasitic life history.</title>
        <authorList>
            <person name="Dong X."/>
            <person name="Armstrong S.D."/>
            <person name="Xia D."/>
            <person name="Makepeace B.L."/>
            <person name="Darby A.C."/>
            <person name="Kadowaki T."/>
        </authorList>
    </citation>
    <scope>NUCLEOTIDE SEQUENCE [LARGE SCALE GENOMIC DNA]</scope>
    <source>
        <strain evidence="9">Wuxi-XJTLU</strain>
    </source>
</reference>
<keyword evidence="7" id="KW-1015">Disulfide bond</keyword>
<dbReference type="InterPro" id="IPR005817">
    <property type="entry name" value="Wnt"/>
</dbReference>
<dbReference type="GO" id="GO:0005576">
    <property type="term" value="C:extracellular region"/>
    <property type="evidence" value="ECO:0007669"/>
    <property type="project" value="InterPro"/>
</dbReference>
<evidence type="ECO:0000256" key="7">
    <source>
        <dbReference type="ARBA" id="ARBA00023157"/>
    </source>
</evidence>
<evidence type="ECO:0000256" key="1">
    <source>
        <dbReference type="ARBA" id="ARBA00004498"/>
    </source>
</evidence>
<dbReference type="Proteomes" id="UP000192247">
    <property type="component" value="Unassembled WGS sequence"/>
</dbReference>
<evidence type="ECO:0000313" key="9">
    <source>
        <dbReference type="EMBL" id="OQR66094.1"/>
    </source>
</evidence>
<proteinExistence type="inferred from homology"/>
<keyword evidence="6 8" id="KW-0879">Wnt signaling pathway</keyword>
<gene>
    <name evidence="9" type="ORF">BIW11_14380</name>
</gene>
<dbReference type="Pfam" id="PF00110">
    <property type="entry name" value="wnt"/>
    <property type="match status" value="1"/>
</dbReference>
<sequence length="123" mass="13806">MPESAGRFDDRLFRHNSPIWPTTAMPRDGLGQWRPSKTFNRISTCTHFVCVCVCVCVSRLFDLQGNLALANSVAAGVQTGMEECQAQFKWDKWNCPKEAFSIFHSPASQPGKFLPRIVISITN</sequence>
<comment type="subcellular location">
    <subcellularLocation>
        <location evidence="1 8">Secreted</location>
        <location evidence="1 8">Extracellular space</location>
        <location evidence="1 8">Extracellular matrix</location>
    </subcellularLocation>
</comment>
<name>A0A1V9WXV5_9ACAR</name>
<keyword evidence="5" id="KW-0272">Extracellular matrix</keyword>
<dbReference type="InParanoid" id="A0A1V9WXV5"/>
<evidence type="ECO:0000256" key="3">
    <source>
        <dbReference type="ARBA" id="ARBA00022473"/>
    </source>
</evidence>
<keyword evidence="10" id="KW-1185">Reference proteome</keyword>
<dbReference type="OrthoDB" id="5945655at2759"/>
<evidence type="ECO:0000256" key="4">
    <source>
        <dbReference type="ARBA" id="ARBA00022525"/>
    </source>
</evidence>
<evidence type="ECO:0000256" key="8">
    <source>
        <dbReference type="RuleBase" id="RU003500"/>
    </source>
</evidence>
<evidence type="ECO:0000256" key="5">
    <source>
        <dbReference type="ARBA" id="ARBA00022530"/>
    </source>
</evidence>
<evidence type="ECO:0000313" key="10">
    <source>
        <dbReference type="Proteomes" id="UP000192247"/>
    </source>
</evidence>
<evidence type="ECO:0000256" key="6">
    <source>
        <dbReference type="ARBA" id="ARBA00022687"/>
    </source>
</evidence>
<comment type="caution">
    <text evidence="9">The sequence shown here is derived from an EMBL/GenBank/DDBJ whole genome shotgun (WGS) entry which is preliminary data.</text>
</comment>
<dbReference type="GO" id="GO:0016055">
    <property type="term" value="P:Wnt signaling pathway"/>
    <property type="evidence" value="ECO:0007669"/>
    <property type="project" value="UniProtKB-KW"/>
</dbReference>
<dbReference type="GO" id="GO:0005102">
    <property type="term" value="F:signaling receptor binding"/>
    <property type="evidence" value="ECO:0007669"/>
    <property type="project" value="InterPro"/>
</dbReference>
<comment type="similarity">
    <text evidence="2 8">Belongs to the Wnt family.</text>
</comment>
<evidence type="ECO:0000256" key="2">
    <source>
        <dbReference type="ARBA" id="ARBA00005683"/>
    </source>
</evidence>
<protein>
    <recommendedName>
        <fullName evidence="8">Protein Wnt</fullName>
    </recommendedName>
</protein>
<accession>A0A1V9WXV5</accession>
<keyword evidence="3 8" id="KW-0217">Developmental protein</keyword>
<dbReference type="STRING" id="418985.A0A1V9WXV5"/>